<dbReference type="SMART" id="SM00855">
    <property type="entry name" value="PGAM"/>
    <property type="match status" value="1"/>
</dbReference>
<organism evidence="1 2">
    <name type="scientific">Ramlibacter pallidus</name>
    <dbReference type="NCBI Taxonomy" id="2780087"/>
    <lineage>
        <taxon>Bacteria</taxon>
        <taxon>Pseudomonadati</taxon>
        <taxon>Pseudomonadota</taxon>
        <taxon>Betaproteobacteria</taxon>
        <taxon>Burkholderiales</taxon>
        <taxon>Comamonadaceae</taxon>
        <taxon>Ramlibacter</taxon>
    </lineage>
</organism>
<evidence type="ECO:0000313" key="1">
    <source>
        <dbReference type="EMBL" id="MBE7369184.1"/>
    </source>
</evidence>
<accession>A0ABR9S808</accession>
<dbReference type="RefSeq" id="WP_193677781.1">
    <property type="nucleotide sequence ID" value="NZ_JADDIV010000004.1"/>
</dbReference>
<dbReference type="Gene3D" id="3.40.50.1240">
    <property type="entry name" value="Phosphoglycerate mutase-like"/>
    <property type="match status" value="1"/>
</dbReference>
<proteinExistence type="predicted"/>
<name>A0ABR9S808_9BURK</name>
<dbReference type="SUPFAM" id="SSF53254">
    <property type="entry name" value="Phosphoglycerate mutase-like"/>
    <property type="match status" value="1"/>
</dbReference>
<keyword evidence="2" id="KW-1185">Reference proteome</keyword>
<gene>
    <name evidence="1" type="ORF">IM787_16595</name>
</gene>
<evidence type="ECO:0000313" key="2">
    <source>
        <dbReference type="Proteomes" id="UP000806285"/>
    </source>
</evidence>
<comment type="caution">
    <text evidence="1">The sequence shown here is derived from an EMBL/GenBank/DDBJ whole genome shotgun (WGS) entry which is preliminary data.</text>
</comment>
<dbReference type="Proteomes" id="UP000806285">
    <property type="component" value="Unassembled WGS sequence"/>
</dbReference>
<dbReference type="Pfam" id="PF00300">
    <property type="entry name" value="His_Phos_1"/>
    <property type="match status" value="1"/>
</dbReference>
<dbReference type="InterPro" id="IPR013078">
    <property type="entry name" value="His_Pase_superF_clade-1"/>
</dbReference>
<dbReference type="EMBL" id="JADDIV010000004">
    <property type="protein sequence ID" value="MBE7369184.1"/>
    <property type="molecule type" value="Genomic_DNA"/>
</dbReference>
<dbReference type="CDD" id="cd07067">
    <property type="entry name" value="HP_PGM_like"/>
    <property type="match status" value="1"/>
</dbReference>
<dbReference type="InterPro" id="IPR029033">
    <property type="entry name" value="His_PPase_superfam"/>
</dbReference>
<protein>
    <submittedName>
        <fullName evidence="1">Histidine phosphatase family protein</fullName>
    </submittedName>
</protein>
<reference evidence="1 2" key="1">
    <citation type="submission" date="2020-10" db="EMBL/GenBank/DDBJ databases">
        <title>Ramlibacter sp. HM2 16S ribosomal RNA gene Genome sequencing and assembly.</title>
        <authorList>
            <person name="Kang M."/>
        </authorList>
    </citation>
    <scope>NUCLEOTIDE SEQUENCE [LARGE SCALE GENOMIC DNA]</scope>
    <source>
        <strain evidence="1 2">HM2</strain>
    </source>
</reference>
<sequence>MDRRTCCRLLAGVIALPAAVRADDDLWALLRRGGQVVMVRHALTDPGVGDPEGFRLGDCGTQRNLSEAGRREAQRLGETLRARQVPVSKVYASPWCRCIDTARLAFGEAPETLPALGNIFGRREREAQQVAELRKRLRTPAAGNVFWISHGSTTLALTGVSPATAEMVVLTPQAGGGFRVAGRIAPG</sequence>